<dbReference type="InterPro" id="IPR049212">
    <property type="entry name" value="DUF6815"/>
</dbReference>
<dbReference type="AlphaFoldDB" id="A0A7S2MEU9"/>
<evidence type="ECO:0000256" key="1">
    <source>
        <dbReference type="SAM" id="SignalP"/>
    </source>
</evidence>
<feature type="signal peptide" evidence="1">
    <location>
        <begin position="1"/>
        <end position="20"/>
    </location>
</feature>
<organism evidence="3">
    <name type="scientific">Octactis speculum</name>
    <dbReference type="NCBI Taxonomy" id="3111310"/>
    <lineage>
        <taxon>Eukaryota</taxon>
        <taxon>Sar</taxon>
        <taxon>Stramenopiles</taxon>
        <taxon>Ochrophyta</taxon>
        <taxon>Dictyochophyceae</taxon>
        <taxon>Dictyochales</taxon>
        <taxon>Dictyochaceae</taxon>
        <taxon>Octactis</taxon>
    </lineage>
</organism>
<reference evidence="3" key="1">
    <citation type="submission" date="2021-01" db="EMBL/GenBank/DDBJ databases">
        <authorList>
            <person name="Corre E."/>
            <person name="Pelletier E."/>
            <person name="Niang G."/>
            <person name="Scheremetjew M."/>
            <person name="Finn R."/>
            <person name="Kale V."/>
            <person name="Holt S."/>
            <person name="Cochrane G."/>
            <person name="Meng A."/>
            <person name="Brown T."/>
            <person name="Cohen L."/>
        </authorList>
    </citation>
    <scope>NUCLEOTIDE SEQUENCE</scope>
    <source>
        <strain evidence="3">CCMP1381</strain>
    </source>
</reference>
<dbReference type="SUPFAM" id="SSF56059">
    <property type="entry name" value="Glutathione synthetase ATP-binding domain-like"/>
    <property type="match status" value="1"/>
</dbReference>
<dbReference type="NCBIfam" id="NF033816">
    <property type="entry name" value="Cj0069_fam"/>
    <property type="match status" value="1"/>
</dbReference>
<sequence>MPFFVGGASTFALLGLGVNATITDEDRKESPYWKQFIGPDKLNNVHPTEEQTVASTAIKVSSPEATGLQAYLDANRFSGPLPEAIAKSRFNDLLPAPANPEFKLAVIEFNVPGAANGGTDKGPNGHRIDSIPIANGVIKTGSSCEIIKYYDDKHDEFAAKVTDYDAVIVRINPGQLSQGTLPGTQKRFDDLMDSMISKNKLVWSSPRVQTSMGAKDALCCISGLSCGLVDTMAYYTPEELEAGFKKNCAFQPRVIKQNRGSAGEGIWLCWLQDKDYCKKYGDAYLEDTDVVKLMEMNDNHVEFHTVKEFLNFCVEGPDHPGAGTWNSAFPGKYLEGGREAGGQLVDQRLLPRIAEGEVRVLMVGDVVQMCIHKKPESGLSAVGGMSTYTYFLPGSKEYAGLEANLKKDMPSILKVLNLEGEPLPLLWTADFIPKDAEDGTPGVTEYVVGEFNCSCVGVSKFQAVCGGEKTLADVDDEGYFEACKLTDLMGAKAIDMLKAVKK</sequence>
<accession>A0A7S2MEU9</accession>
<evidence type="ECO:0000313" key="3">
    <source>
        <dbReference type="EMBL" id="CAD9479307.1"/>
    </source>
</evidence>
<feature type="chain" id="PRO_5030934960" description="DUF6815 domain-containing protein" evidence="1">
    <location>
        <begin position="21"/>
        <end position="502"/>
    </location>
</feature>
<protein>
    <recommendedName>
        <fullName evidence="2">DUF6815 domain-containing protein</fullName>
    </recommendedName>
</protein>
<keyword evidence="1" id="KW-0732">Signal</keyword>
<gene>
    <name evidence="3" type="ORF">DSPE1174_LOCUS29521</name>
</gene>
<dbReference type="EMBL" id="HBGS01056651">
    <property type="protein sequence ID" value="CAD9479307.1"/>
    <property type="molecule type" value="Transcribed_RNA"/>
</dbReference>
<proteinExistence type="predicted"/>
<feature type="domain" description="DUF6815" evidence="2">
    <location>
        <begin position="355"/>
        <end position="457"/>
    </location>
</feature>
<name>A0A7S2MEU9_9STRA</name>
<evidence type="ECO:0000259" key="2">
    <source>
        <dbReference type="Pfam" id="PF20668"/>
    </source>
</evidence>
<dbReference type="Pfam" id="PF20668">
    <property type="entry name" value="DUF6815"/>
    <property type="match status" value="1"/>
</dbReference>